<dbReference type="AlphaFoldDB" id="A0A3B1DTM8"/>
<name>A0A3B1DTM8_9ZZZZ</name>
<sequence length="54" mass="6134">PVTMLRVAMGAVTRALETLKREGTVEPILAEMQSREELYRLVGYTPGKPWEYPV</sequence>
<gene>
    <name evidence="1" type="ORF">MNBD_PLANCTO03-1222</name>
</gene>
<proteinExistence type="predicted"/>
<evidence type="ECO:0000313" key="1">
    <source>
        <dbReference type="EMBL" id="VAX39448.1"/>
    </source>
</evidence>
<dbReference type="GO" id="GO:0003824">
    <property type="term" value="F:catalytic activity"/>
    <property type="evidence" value="ECO:0007669"/>
    <property type="project" value="InterPro"/>
</dbReference>
<dbReference type="InterPro" id="IPR015813">
    <property type="entry name" value="Pyrv/PenolPyrv_kinase-like_dom"/>
</dbReference>
<dbReference type="InterPro" id="IPR040442">
    <property type="entry name" value="Pyrv_kinase-like_dom_sf"/>
</dbReference>
<feature type="non-terminal residue" evidence="1">
    <location>
        <position position="1"/>
    </location>
</feature>
<organism evidence="1">
    <name type="scientific">hydrothermal vent metagenome</name>
    <dbReference type="NCBI Taxonomy" id="652676"/>
    <lineage>
        <taxon>unclassified sequences</taxon>
        <taxon>metagenomes</taxon>
        <taxon>ecological metagenomes</taxon>
    </lineage>
</organism>
<dbReference type="Gene3D" id="3.20.20.60">
    <property type="entry name" value="Phosphoenolpyruvate-binding domains"/>
    <property type="match status" value="1"/>
</dbReference>
<dbReference type="EMBL" id="UOGK01000243">
    <property type="protein sequence ID" value="VAX39448.1"/>
    <property type="molecule type" value="Genomic_DNA"/>
</dbReference>
<accession>A0A3B1DTM8</accession>
<dbReference type="SUPFAM" id="SSF51621">
    <property type="entry name" value="Phosphoenolpyruvate/pyruvate domain"/>
    <property type="match status" value="1"/>
</dbReference>
<protein>
    <recommendedName>
        <fullName evidence="2">Methylisocitrate lyase</fullName>
    </recommendedName>
</protein>
<evidence type="ECO:0008006" key="2">
    <source>
        <dbReference type="Google" id="ProtNLM"/>
    </source>
</evidence>
<reference evidence="1" key="1">
    <citation type="submission" date="2018-06" db="EMBL/GenBank/DDBJ databases">
        <authorList>
            <person name="Zhirakovskaya E."/>
        </authorList>
    </citation>
    <scope>NUCLEOTIDE SEQUENCE</scope>
</reference>